<feature type="domain" description="Aminoacyl-tRNA synthetase class Ia" evidence="10">
    <location>
        <begin position="28"/>
        <end position="584"/>
    </location>
</feature>
<dbReference type="Pfam" id="PF00133">
    <property type="entry name" value="tRNA-synt_1"/>
    <property type="match status" value="1"/>
</dbReference>
<evidence type="ECO:0000256" key="1">
    <source>
        <dbReference type="ARBA" id="ARBA00022490"/>
    </source>
</evidence>
<comment type="similarity">
    <text evidence="8">Belongs to the class-I aminoacyl-tRNA synthetase family. ValS type 1 subfamily.</text>
</comment>
<feature type="region of interest" description="Disordered" evidence="9">
    <location>
        <begin position="1"/>
        <end position="20"/>
    </location>
</feature>
<dbReference type="Pfam" id="PF10458">
    <property type="entry name" value="Val_tRNA-synt_C"/>
    <property type="match status" value="1"/>
</dbReference>
<evidence type="ECO:0000256" key="8">
    <source>
        <dbReference type="HAMAP-Rule" id="MF_02004"/>
    </source>
</evidence>
<dbReference type="CDD" id="cd00817">
    <property type="entry name" value="ValRS_core"/>
    <property type="match status" value="1"/>
</dbReference>
<dbReference type="Gene3D" id="3.40.50.620">
    <property type="entry name" value="HUPs"/>
    <property type="match status" value="2"/>
</dbReference>
<dbReference type="InterPro" id="IPR002300">
    <property type="entry name" value="aa-tRNA-synth_Ia"/>
</dbReference>
<keyword evidence="8" id="KW-0175">Coiled coil</keyword>
<proteinExistence type="inferred from homology"/>
<dbReference type="InterPro" id="IPR033705">
    <property type="entry name" value="Anticodon_Ia_Val"/>
</dbReference>
<dbReference type="SUPFAM" id="SSF50677">
    <property type="entry name" value="ValRS/IleRS/LeuRS editing domain"/>
    <property type="match status" value="1"/>
</dbReference>
<keyword evidence="6 8" id="KW-0030">Aminoacyl-tRNA synthetase</keyword>
<comment type="domain">
    <text evidence="8">The C-terminal coiled-coil domain is crucial for aminoacylation activity.</text>
</comment>
<evidence type="ECO:0000259" key="10">
    <source>
        <dbReference type="Pfam" id="PF00133"/>
    </source>
</evidence>
<dbReference type="InterPro" id="IPR002303">
    <property type="entry name" value="Valyl-tRNA_ligase"/>
</dbReference>
<dbReference type="GO" id="GO:0004832">
    <property type="term" value="F:valine-tRNA ligase activity"/>
    <property type="evidence" value="ECO:0007669"/>
    <property type="project" value="UniProtKB-EC"/>
</dbReference>
<dbReference type="SUPFAM" id="SSF46589">
    <property type="entry name" value="tRNA-binding arm"/>
    <property type="match status" value="1"/>
</dbReference>
<keyword evidence="14" id="KW-1185">Reference proteome</keyword>
<comment type="domain">
    <text evidence="8">ValRS has two distinct active sites: one for aminoacylation and one for editing. The misactivated threonine is translocated from the active site to the editing site.</text>
</comment>
<dbReference type="EC" id="6.1.1.9" evidence="8"/>
<dbReference type="InterPro" id="IPR010978">
    <property type="entry name" value="tRNA-bd_arm"/>
</dbReference>
<dbReference type="Gene3D" id="1.10.287.380">
    <property type="entry name" value="Valyl-tRNA synthetase, C-terminal domain"/>
    <property type="match status" value="1"/>
</dbReference>
<dbReference type="InterPro" id="IPR013155">
    <property type="entry name" value="M/V/L/I-tRNA-synth_anticd-bd"/>
</dbReference>
<dbReference type="NCBIfam" id="NF004349">
    <property type="entry name" value="PRK05729.1"/>
    <property type="match status" value="1"/>
</dbReference>
<dbReference type="Gene3D" id="3.90.740.10">
    <property type="entry name" value="Valyl/Leucyl/Isoleucyl-tRNA synthetase, editing domain"/>
    <property type="match status" value="1"/>
</dbReference>
<keyword evidence="1 8" id="KW-0963">Cytoplasm</keyword>
<evidence type="ECO:0000256" key="3">
    <source>
        <dbReference type="ARBA" id="ARBA00022741"/>
    </source>
</evidence>
<feature type="domain" description="Valyl-tRNA synthetase tRNA-binding arm" evidence="12">
    <location>
        <begin position="828"/>
        <end position="892"/>
    </location>
</feature>
<accession>A0ABV8UKZ3</accession>
<feature type="binding site" evidence="8">
    <location>
        <position position="547"/>
    </location>
    <ligand>
        <name>ATP</name>
        <dbReference type="ChEBI" id="CHEBI:30616"/>
    </ligand>
</feature>
<dbReference type="Gene3D" id="1.10.730.10">
    <property type="entry name" value="Isoleucyl-tRNA Synthetase, Domain 1"/>
    <property type="match status" value="1"/>
</dbReference>
<evidence type="ECO:0000256" key="2">
    <source>
        <dbReference type="ARBA" id="ARBA00022598"/>
    </source>
</evidence>
<keyword evidence="2 8" id="KW-0436">Ligase</keyword>
<comment type="caution">
    <text evidence="13">The sequence shown here is derived from an EMBL/GenBank/DDBJ whole genome shotgun (WGS) entry which is preliminary data.</text>
</comment>
<dbReference type="RefSeq" id="WP_382421621.1">
    <property type="nucleotide sequence ID" value="NZ_JBHSCW010000003.1"/>
</dbReference>
<dbReference type="PANTHER" id="PTHR11946">
    <property type="entry name" value="VALYL-TRNA SYNTHETASES"/>
    <property type="match status" value="1"/>
</dbReference>
<evidence type="ECO:0000256" key="5">
    <source>
        <dbReference type="ARBA" id="ARBA00022917"/>
    </source>
</evidence>
<reference evidence="14" key="1">
    <citation type="journal article" date="2019" name="Int. J. Syst. Evol. Microbiol.">
        <title>The Global Catalogue of Microorganisms (GCM) 10K type strain sequencing project: providing services to taxonomists for standard genome sequencing and annotation.</title>
        <authorList>
            <consortium name="The Broad Institute Genomics Platform"/>
            <consortium name="The Broad Institute Genome Sequencing Center for Infectious Disease"/>
            <person name="Wu L."/>
            <person name="Ma J."/>
        </authorList>
    </citation>
    <scope>NUCLEOTIDE SEQUENCE [LARGE SCALE GENOMIC DNA]</scope>
    <source>
        <strain evidence="14">CECT 8472</strain>
    </source>
</reference>
<comment type="subunit">
    <text evidence="8">Monomer.</text>
</comment>
<gene>
    <name evidence="8" type="primary">valS</name>
    <name evidence="13" type="ORF">ACFOW6_07005</name>
</gene>
<feature type="compositionally biased region" description="Polar residues" evidence="9">
    <location>
        <begin position="1"/>
        <end position="10"/>
    </location>
</feature>
<name>A0ABV8UKZ3_9PROT</name>
<evidence type="ECO:0000256" key="9">
    <source>
        <dbReference type="SAM" id="MobiDB-lite"/>
    </source>
</evidence>
<dbReference type="HAMAP" id="MF_02004">
    <property type="entry name" value="Val_tRNA_synth_type1"/>
    <property type="match status" value="1"/>
</dbReference>
<sequence length="895" mass="102241">MAEQTETSFNPDELEKTYRPSEVEARQYQAWRNSGAFRCNPDSDRKPYVIMMPPPNVTGSLHMGHALTFTIQDILIRYHRMVGRDALWQPGSDHAGIATQMVVERNLAEEGISRHELGREKFLEKVWEWKAQSGGAINQQLNRLGASADWSRERFTMDDGLSEAVRKVFVSLHREGLIYRDQRLVNWDPKLHTAISDLEVQQEEVDGHLWHFRYPVEGEEGRYLIVATTRPETMLGDSGVAVHPEDERYNDLVGKHCILPLVGRRLPIVADDYADPETGTGAVKMTPAHDFNDFEVGRRHDLEVINILDRDACLNDRVPEAYRGLDRYEARKRVVADLEAEGLLEKVEVHRHTVPHGDRSGVAIEPWLTDQWYCDAKTLAAPCVEAVKDGRMRFVPRQWENTFFEWMRNIQPWCISRQIWWGHQIPAWYGPDGEIFVEETVEAARAAAEAHYGKPVQLQADEDVLDTWFSSALWPFSTLGWPSDSPEVERDLARYYPGDVLVTGFDIIFFWVARMMMMGQHFMHDVPFRDIYIHALVRDQHGQKMSKSKGNIIDPLEMIDNYGSDSLRFTLAALAVPGRDVKLDPARVEGYRNFITKLWNAARFCLMNKAVLPDGYDPSANTTALNRWIVSEICELRADIDTALENYRIDDAAGRLYHFIWHSFCDWYIEFAKPALDNAESAGETRATMAWTMNALLRLLHPFAPFVTEELWSRFGGDGLLITAQLPDDRQDLRAPSAVDEMEWLIALISEIRTLRGEMNVPPGSRVSLAVKEASDKTHERLERHAGLLKRLGRVESLDTSVSELPADAATFVMQEATMGIPLGTVIDIAEERQRLNRELEKLSREIEKLDGKLSNEQFLEKAPAAVIEEQRQRRDQIAQSRDKLAGSLERLSGL</sequence>
<organism evidence="13 14">
    <name type="scientific">Fodinicurvata halophila</name>
    <dbReference type="NCBI Taxonomy" id="1419723"/>
    <lineage>
        <taxon>Bacteria</taxon>
        <taxon>Pseudomonadati</taxon>
        <taxon>Pseudomonadota</taxon>
        <taxon>Alphaproteobacteria</taxon>
        <taxon>Rhodospirillales</taxon>
        <taxon>Rhodovibrionaceae</taxon>
        <taxon>Fodinicurvata</taxon>
    </lineage>
</organism>
<dbReference type="InterPro" id="IPR009008">
    <property type="entry name" value="Val/Leu/Ile-tRNA-synth_edit"/>
</dbReference>
<evidence type="ECO:0000256" key="6">
    <source>
        <dbReference type="ARBA" id="ARBA00023146"/>
    </source>
</evidence>
<comment type="function">
    <text evidence="8">Catalyzes the attachment of valine to tRNA(Val). As ValRS can inadvertently accommodate and process structurally similar amino acids such as threonine, to avoid such errors, it has a 'posttransfer' editing activity that hydrolyzes mischarged Thr-tRNA(Val) in a tRNA-dependent manner.</text>
</comment>
<evidence type="ECO:0000313" key="13">
    <source>
        <dbReference type="EMBL" id="MFC4351286.1"/>
    </source>
</evidence>
<dbReference type="PROSITE" id="PS00178">
    <property type="entry name" value="AA_TRNA_LIGASE_I"/>
    <property type="match status" value="1"/>
</dbReference>
<dbReference type="PRINTS" id="PR00986">
    <property type="entry name" value="TRNASYNTHVAL"/>
</dbReference>
<comment type="subcellular location">
    <subcellularLocation>
        <location evidence="8">Cytoplasm</location>
    </subcellularLocation>
</comment>
<dbReference type="InterPro" id="IPR001412">
    <property type="entry name" value="aa-tRNA-synth_I_CS"/>
</dbReference>
<feature type="short sequence motif" description="'HIGH' region" evidence="8">
    <location>
        <begin position="55"/>
        <end position="65"/>
    </location>
</feature>
<dbReference type="InterPro" id="IPR014729">
    <property type="entry name" value="Rossmann-like_a/b/a_fold"/>
</dbReference>
<dbReference type="InterPro" id="IPR019499">
    <property type="entry name" value="Val-tRNA_synth_tRNA-bd"/>
</dbReference>
<evidence type="ECO:0000259" key="12">
    <source>
        <dbReference type="Pfam" id="PF10458"/>
    </source>
</evidence>
<dbReference type="Proteomes" id="UP001595799">
    <property type="component" value="Unassembled WGS sequence"/>
</dbReference>
<dbReference type="EMBL" id="JBHSCW010000003">
    <property type="protein sequence ID" value="MFC4351286.1"/>
    <property type="molecule type" value="Genomic_DNA"/>
</dbReference>
<feature type="coiled-coil region" evidence="8">
    <location>
        <begin position="826"/>
        <end position="860"/>
    </location>
</feature>
<evidence type="ECO:0000259" key="11">
    <source>
        <dbReference type="Pfam" id="PF08264"/>
    </source>
</evidence>
<keyword evidence="5 8" id="KW-0648">Protein biosynthesis</keyword>
<evidence type="ECO:0000256" key="4">
    <source>
        <dbReference type="ARBA" id="ARBA00022840"/>
    </source>
</evidence>
<dbReference type="PANTHER" id="PTHR11946:SF93">
    <property type="entry name" value="VALINE--TRNA LIGASE, CHLOROPLASTIC_MITOCHONDRIAL 2"/>
    <property type="match status" value="1"/>
</dbReference>
<dbReference type="InterPro" id="IPR037118">
    <property type="entry name" value="Val-tRNA_synth_C_sf"/>
</dbReference>
<feature type="short sequence motif" description="'KMSKS' region" evidence="8">
    <location>
        <begin position="544"/>
        <end position="548"/>
    </location>
</feature>
<dbReference type="Pfam" id="PF08264">
    <property type="entry name" value="Anticodon_1"/>
    <property type="match status" value="1"/>
</dbReference>
<comment type="catalytic activity">
    <reaction evidence="7 8">
        <text>tRNA(Val) + L-valine + ATP = L-valyl-tRNA(Val) + AMP + diphosphate</text>
        <dbReference type="Rhea" id="RHEA:10704"/>
        <dbReference type="Rhea" id="RHEA-COMP:9672"/>
        <dbReference type="Rhea" id="RHEA-COMP:9708"/>
        <dbReference type="ChEBI" id="CHEBI:30616"/>
        <dbReference type="ChEBI" id="CHEBI:33019"/>
        <dbReference type="ChEBI" id="CHEBI:57762"/>
        <dbReference type="ChEBI" id="CHEBI:78442"/>
        <dbReference type="ChEBI" id="CHEBI:78537"/>
        <dbReference type="ChEBI" id="CHEBI:456215"/>
        <dbReference type="EC" id="6.1.1.9"/>
    </reaction>
</comment>
<feature type="domain" description="Methionyl/Valyl/Leucyl/Isoleucyl-tRNA synthetase anticodon-binding" evidence="11">
    <location>
        <begin position="626"/>
        <end position="768"/>
    </location>
</feature>
<keyword evidence="3 8" id="KW-0547">Nucleotide-binding</keyword>
<dbReference type="SUPFAM" id="SSF52374">
    <property type="entry name" value="Nucleotidylyl transferase"/>
    <property type="match status" value="1"/>
</dbReference>
<protein>
    <recommendedName>
        <fullName evidence="8">Valine--tRNA ligase</fullName>
        <ecNumber evidence="8">6.1.1.9</ecNumber>
    </recommendedName>
    <alternativeName>
        <fullName evidence="8">Valyl-tRNA synthetase</fullName>
        <shortName evidence="8">ValRS</shortName>
    </alternativeName>
</protein>
<dbReference type="SUPFAM" id="SSF47323">
    <property type="entry name" value="Anticodon-binding domain of a subclass of class I aminoacyl-tRNA synthetases"/>
    <property type="match status" value="1"/>
</dbReference>
<keyword evidence="4 8" id="KW-0067">ATP-binding</keyword>
<dbReference type="NCBIfam" id="TIGR00422">
    <property type="entry name" value="valS"/>
    <property type="match status" value="1"/>
</dbReference>
<dbReference type="InterPro" id="IPR009080">
    <property type="entry name" value="tRNAsynth_Ia_anticodon-bd"/>
</dbReference>
<evidence type="ECO:0000313" key="14">
    <source>
        <dbReference type="Proteomes" id="UP001595799"/>
    </source>
</evidence>
<dbReference type="CDD" id="cd07962">
    <property type="entry name" value="Anticodon_Ia_Val"/>
    <property type="match status" value="1"/>
</dbReference>
<evidence type="ECO:0000256" key="7">
    <source>
        <dbReference type="ARBA" id="ARBA00047552"/>
    </source>
</evidence>